<proteinExistence type="predicted"/>
<dbReference type="Proteomes" id="UP000824890">
    <property type="component" value="Unassembled WGS sequence"/>
</dbReference>
<reference evidence="1 2" key="1">
    <citation type="submission" date="2021-05" db="EMBL/GenBank/DDBJ databases">
        <title>Genome Assembly of Synthetic Allotetraploid Brassica napus Reveals Homoeologous Exchanges between Subgenomes.</title>
        <authorList>
            <person name="Davis J.T."/>
        </authorList>
    </citation>
    <scope>NUCLEOTIDE SEQUENCE [LARGE SCALE GENOMIC DNA]</scope>
    <source>
        <strain evidence="2">cv. Da-Ae</strain>
        <tissue evidence="1">Seedling</tissue>
    </source>
</reference>
<sequence length="611" mass="69156">MICGYQKIHLGFVHGYDMMGRLFWLVQGLWTKADNSDWSFEEIPDYQQRIRITTNLGILMPVVLTYQLLEWMLLPDGPQTPPTTLLCDKDVETMTSVRDYMTEAFLYVTSGPEHVAKYQFQRRYPFTLVGGHPIVCSKHMLEVMFNEPQLLIGFRVALEIEMVYANTGVTIYPEDPSNFDPYEDEVLYGEPMNHDELEKAFPNSQEPSNINLPTNGGHQTNGDYPRVPPTFEDMDEEEAYWNGLLNEDVSYEVYVNPPQPPLHGVTSLPIGPNRRISAEPPPHVIVIQDDDDASHTGSSDGINDNDNIITLNPAVLMPMTEANPVTPQLPVIGTTIVTATVTEPSLDLTLGIGNGQTINPAETVVYISDSSSEAEDVTGNIRNKNDDLYEGNVFKSRVAFKQHMAIYALENKFRFRNARSSPDGMVLTVYTIKIKNVEKYKIRRLYLEHTCSVDERAYRRDVVKHRSCKITPRVVEVVEANFEQSGWFQVNAINTLEFELKDRNGASFHTLMIPCSHAIATDIKEMISVESLVSEVYSLDRLTAYRDVIFPICDTGLDREHHDDGWLSAVEIFSLQPDALQADPMKNPRKRHVCNRCKTTGHNRATCKAAI</sequence>
<accession>A0ABQ8DAJ7</accession>
<organism evidence="1 2">
    <name type="scientific">Brassica napus</name>
    <name type="common">Rape</name>
    <dbReference type="NCBI Taxonomy" id="3708"/>
    <lineage>
        <taxon>Eukaryota</taxon>
        <taxon>Viridiplantae</taxon>
        <taxon>Streptophyta</taxon>
        <taxon>Embryophyta</taxon>
        <taxon>Tracheophyta</taxon>
        <taxon>Spermatophyta</taxon>
        <taxon>Magnoliopsida</taxon>
        <taxon>eudicotyledons</taxon>
        <taxon>Gunneridae</taxon>
        <taxon>Pentapetalae</taxon>
        <taxon>rosids</taxon>
        <taxon>malvids</taxon>
        <taxon>Brassicales</taxon>
        <taxon>Brassicaceae</taxon>
        <taxon>Brassiceae</taxon>
        <taxon>Brassica</taxon>
    </lineage>
</organism>
<keyword evidence="2" id="KW-1185">Reference proteome</keyword>
<protein>
    <submittedName>
        <fullName evidence="1">Uncharacterized protein</fullName>
    </submittedName>
</protein>
<evidence type="ECO:0000313" key="2">
    <source>
        <dbReference type="Proteomes" id="UP000824890"/>
    </source>
</evidence>
<dbReference type="EMBL" id="JAGKQM010000005">
    <property type="protein sequence ID" value="KAH0926238.1"/>
    <property type="molecule type" value="Genomic_DNA"/>
</dbReference>
<gene>
    <name evidence="1" type="ORF">HID58_018494</name>
</gene>
<name>A0ABQ8DAJ7_BRANA</name>
<evidence type="ECO:0000313" key="1">
    <source>
        <dbReference type="EMBL" id="KAH0926238.1"/>
    </source>
</evidence>
<comment type="caution">
    <text evidence="1">The sequence shown here is derived from an EMBL/GenBank/DDBJ whole genome shotgun (WGS) entry which is preliminary data.</text>
</comment>